<dbReference type="RefSeq" id="WP_183966626.1">
    <property type="nucleotide sequence ID" value="NZ_BAABBZ010000010.1"/>
</dbReference>
<keyword evidence="4" id="KW-1185">Reference proteome</keyword>
<proteinExistence type="predicted"/>
<evidence type="ECO:0000259" key="2">
    <source>
        <dbReference type="Pfam" id="PF07995"/>
    </source>
</evidence>
<reference evidence="3 4" key="1">
    <citation type="submission" date="2020-08" db="EMBL/GenBank/DDBJ databases">
        <title>Genomic Encyclopedia of Type Strains, Phase IV (KMG-IV): sequencing the most valuable type-strain genomes for metagenomic binning, comparative biology and taxonomic classification.</title>
        <authorList>
            <person name="Goeker M."/>
        </authorList>
    </citation>
    <scope>NUCLEOTIDE SEQUENCE [LARGE SCALE GENOMIC DNA]</scope>
    <source>
        <strain evidence="3 4">DSM 102235</strain>
    </source>
</reference>
<evidence type="ECO:0000313" key="3">
    <source>
        <dbReference type="EMBL" id="MBB3986323.1"/>
    </source>
</evidence>
<feature type="domain" description="Glucose/Sorbosone dehydrogenase" evidence="2">
    <location>
        <begin position="62"/>
        <end position="397"/>
    </location>
</feature>
<dbReference type="AlphaFoldDB" id="A0A7W6DUF7"/>
<dbReference type="EMBL" id="JACIEJ010000006">
    <property type="protein sequence ID" value="MBB3986323.1"/>
    <property type="molecule type" value="Genomic_DNA"/>
</dbReference>
<evidence type="ECO:0000256" key="1">
    <source>
        <dbReference type="SAM" id="SignalP"/>
    </source>
</evidence>
<feature type="signal peptide" evidence="1">
    <location>
        <begin position="1"/>
        <end position="21"/>
    </location>
</feature>
<sequence>MNRIASTLTALAALAATPAAAQTHEWGTKNAEFEPAFENQTRAPLVASDYSYTTQTIADGLVHPWAVEALPDDGGLLITERPGRLRVLQMDGTLSEPIAGLPEIFNEAPGGGNTQAGLLDVKVGPTFAEDRWIYFTYSKGMGDGMSVTAAARGKLSEDMTELTEVSDIFVQDPPSPVAMHYGSRIVFDGADHAFITTGEHSSQAERVKSQDLSTTYGKVIRVALDGSTPDDNPFVGQEDAVDTIWSYGHRNVQGAAMRGDQLFTLEHGPAGGDEINITEAGKNYGWPVISYGINYSGTQVGEGIAVQEGMEQPDYYWDPVIAPGDMSFYEGEMFPEWDGDLLVAALVAPGIVRLGWDGDKVAEEERLLTQFGRVRDVEILDDGSFVLATDYENGEIILVTKSDSDS</sequence>
<name>A0A7W6DUF7_9RHOB</name>
<dbReference type="InterPro" id="IPR011041">
    <property type="entry name" value="Quinoprot_gluc/sorb_DH_b-prop"/>
</dbReference>
<organism evidence="3 4">
    <name type="scientific">Sagittula marina</name>
    <dbReference type="NCBI Taxonomy" id="943940"/>
    <lineage>
        <taxon>Bacteria</taxon>
        <taxon>Pseudomonadati</taxon>
        <taxon>Pseudomonadota</taxon>
        <taxon>Alphaproteobacteria</taxon>
        <taxon>Rhodobacterales</taxon>
        <taxon>Roseobacteraceae</taxon>
        <taxon>Sagittula</taxon>
    </lineage>
</organism>
<dbReference type="PANTHER" id="PTHR19328">
    <property type="entry name" value="HEDGEHOG-INTERACTING PROTEIN"/>
    <property type="match status" value="1"/>
</dbReference>
<dbReference type="InterPro" id="IPR012938">
    <property type="entry name" value="Glc/Sorbosone_DH"/>
</dbReference>
<dbReference type="Proteomes" id="UP000541426">
    <property type="component" value="Unassembled WGS sequence"/>
</dbReference>
<gene>
    <name evidence="3" type="ORF">GGQ68_002662</name>
</gene>
<dbReference type="SUPFAM" id="SSF50952">
    <property type="entry name" value="Soluble quinoprotein glucose dehydrogenase"/>
    <property type="match status" value="1"/>
</dbReference>
<dbReference type="Pfam" id="PF07995">
    <property type="entry name" value="GSDH"/>
    <property type="match status" value="1"/>
</dbReference>
<keyword evidence="1" id="KW-0732">Signal</keyword>
<evidence type="ECO:0000313" key="4">
    <source>
        <dbReference type="Proteomes" id="UP000541426"/>
    </source>
</evidence>
<comment type="caution">
    <text evidence="3">The sequence shown here is derived from an EMBL/GenBank/DDBJ whole genome shotgun (WGS) entry which is preliminary data.</text>
</comment>
<accession>A0A7W6DUF7</accession>
<dbReference type="Gene3D" id="2.120.10.30">
    <property type="entry name" value="TolB, C-terminal domain"/>
    <property type="match status" value="1"/>
</dbReference>
<protein>
    <submittedName>
        <fullName evidence="3">Glucose/arabinose dehydrogenase</fullName>
    </submittedName>
</protein>
<dbReference type="InterPro" id="IPR011042">
    <property type="entry name" value="6-blade_b-propeller_TolB-like"/>
</dbReference>
<dbReference type="PANTHER" id="PTHR19328:SF75">
    <property type="entry name" value="ALDOSE SUGAR DEHYDROGENASE YLII"/>
    <property type="match status" value="1"/>
</dbReference>
<feature type="chain" id="PRO_5030785301" evidence="1">
    <location>
        <begin position="22"/>
        <end position="406"/>
    </location>
</feature>